<dbReference type="AlphaFoldDB" id="A0A7C3ZLS6"/>
<dbReference type="CDD" id="cd07302">
    <property type="entry name" value="CHD"/>
    <property type="match status" value="1"/>
</dbReference>
<comment type="similarity">
    <text evidence="1">Belongs to the adenylyl cyclase class-3 family.</text>
</comment>
<dbReference type="EMBL" id="DSPX01000160">
    <property type="protein sequence ID" value="HGG02045.1"/>
    <property type="molecule type" value="Genomic_DNA"/>
</dbReference>
<dbReference type="GO" id="GO:0004016">
    <property type="term" value="F:adenylate cyclase activity"/>
    <property type="evidence" value="ECO:0007669"/>
    <property type="project" value="UniProtKB-ARBA"/>
</dbReference>
<dbReference type="InterPro" id="IPR001054">
    <property type="entry name" value="A/G_cyclase"/>
</dbReference>
<comment type="caution">
    <text evidence="4">The sequence shown here is derived from an EMBL/GenBank/DDBJ whole genome shotgun (WGS) entry which is preliminary data.</text>
</comment>
<dbReference type="SMART" id="SM00044">
    <property type="entry name" value="CYCc"/>
    <property type="match status" value="1"/>
</dbReference>
<keyword evidence="2" id="KW-0472">Membrane</keyword>
<organism evidence="4">
    <name type="scientific">Planktothricoides sp. SpSt-374</name>
    <dbReference type="NCBI Taxonomy" id="2282167"/>
    <lineage>
        <taxon>Bacteria</taxon>
        <taxon>Bacillati</taxon>
        <taxon>Cyanobacteriota</taxon>
        <taxon>Cyanophyceae</taxon>
        <taxon>Oscillatoriophycideae</taxon>
        <taxon>Oscillatoriales</taxon>
        <taxon>Oscillatoriaceae</taxon>
        <taxon>Planktothricoides</taxon>
    </lineage>
</organism>
<keyword evidence="2" id="KW-1133">Transmembrane helix</keyword>
<reference evidence="4" key="1">
    <citation type="journal article" date="2020" name="mSystems">
        <title>Genome- and Community-Level Interaction Insights into Carbon Utilization and Element Cycling Functions of Hydrothermarchaeota in Hydrothermal Sediment.</title>
        <authorList>
            <person name="Zhou Z."/>
            <person name="Liu Y."/>
            <person name="Xu W."/>
            <person name="Pan J."/>
            <person name="Luo Z.H."/>
            <person name="Li M."/>
        </authorList>
    </citation>
    <scope>NUCLEOTIDE SEQUENCE [LARGE SCALE GENOMIC DNA]</scope>
    <source>
        <strain evidence="4">SpSt-374</strain>
    </source>
</reference>
<dbReference type="PROSITE" id="PS50125">
    <property type="entry name" value="GUANYLATE_CYCLASE_2"/>
    <property type="match status" value="1"/>
</dbReference>
<dbReference type="SUPFAM" id="SSF55073">
    <property type="entry name" value="Nucleotide cyclase"/>
    <property type="match status" value="1"/>
</dbReference>
<feature type="domain" description="Guanylate cyclase" evidence="3">
    <location>
        <begin position="447"/>
        <end position="579"/>
    </location>
</feature>
<evidence type="ECO:0000256" key="1">
    <source>
        <dbReference type="ARBA" id="ARBA00005381"/>
    </source>
</evidence>
<accession>A0A7C3ZLS6</accession>
<evidence type="ECO:0000313" key="4">
    <source>
        <dbReference type="EMBL" id="HGG02045.1"/>
    </source>
</evidence>
<dbReference type="GO" id="GO:0006171">
    <property type="term" value="P:cAMP biosynthetic process"/>
    <property type="evidence" value="ECO:0007669"/>
    <property type="project" value="TreeGrafter"/>
</dbReference>
<dbReference type="Pfam" id="PF00211">
    <property type="entry name" value="Guanylate_cyc"/>
    <property type="match status" value="1"/>
</dbReference>
<dbReference type="InterPro" id="IPR050697">
    <property type="entry name" value="Adenylyl/Guanylyl_Cyclase_3/4"/>
</dbReference>
<dbReference type="PANTHER" id="PTHR43081">
    <property type="entry name" value="ADENYLATE CYCLASE, TERMINAL-DIFFERENTIATION SPECIFIC-RELATED"/>
    <property type="match status" value="1"/>
</dbReference>
<dbReference type="PANTHER" id="PTHR43081:SF1">
    <property type="entry name" value="ADENYLATE CYCLASE, TERMINAL-DIFFERENTIATION SPECIFIC"/>
    <property type="match status" value="1"/>
</dbReference>
<feature type="transmembrane region" description="Helical" evidence="2">
    <location>
        <begin position="332"/>
        <end position="351"/>
    </location>
</feature>
<dbReference type="InterPro" id="IPR029787">
    <property type="entry name" value="Nucleotide_cyclase"/>
</dbReference>
<sequence length="752" mass="82580">MWKKLKKTMWEWRGVWVTTPSIAGLVILLRFAGILQAWEWGSYDLFFNLRPLEPPDNRIAIVGINEDDVHEIGQAIIPDGIYADLLSKLAAMGARAVGLDVYKDLPTEPGAKDLDRVFATTPQIIGIQKVVGEAGRDTVAANPTLKAKGQVGANDMLVDADQRVRRGLVMVADNDNNILPSLSLATAILYLQAEGINYKFGDREDNKGKLYFNDTELFRFEPDDGGYIRADRGGYQILLNYRGPSQHFETVSMMDIVKQRVPPDWAKDRVILIGKVGESFKDMFFTPYSSSLITFSKPTAGVEVHANLVSQILGAVLDDRPLIKSWSEPAEWMWILLWSAVGAIMTWKWRYANHGKYALLQKLGAPIIAGGIIIGTAYIAFLGGWWIPLVPPILALAGSVTTITAYIARTAGDIRKTFGRYLTDEVVANLLENPEGAKLGGERRSITILTSDLRGFTATSERLPPEEVIKVVNHYLEYMADAITTYNGTIDEFMGDGILVLFGAPTKRPDDAERAVACAVAMQLAMAPVNKQMEEWGLPPLEMGIGINTGEVVVGNIGSEKRTKYGIVGSQVNLTYRIEGYTTGGQILITESTLKEAGSIVKIEAEKQVQPKGVKEPITIYDVGGVTGKYNLFLKKEEEVFAQVPEAILLKYALLDGKHVGDADLKANLIQLSARGAELAAIDNGEGEFMPPPLTNIKLNLLIPNDGAISGEDVYAKVMEKEAAPGKFYIRFTAKPPVVAKMLDELYKSISH</sequence>
<dbReference type="GO" id="GO:0035556">
    <property type="term" value="P:intracellular signal transduction"/>
    <property type="evidence" value="ECO:0007669"/>
    <property type="project" value="InterPro"/>
</dbReference>
<protein>
    <submittedName>
        <fullName evidence="4">Adenylate/guanylate cyclase domain-containing protein</fullName>
    </submittedName>
</protein>
<dbReference type="Pfam" id="PF05226">
    <property type="entry name" value="CHASE2"/>
    <property type="match status" value="1"/>
</dbReference>
<keyword evidence="2" id="KW-0812">Transmembrane</keyword>
<dbReference type="InterPro" id="IPR007890">
    <property type="entry name" value="CHASE2"/>
</dbReference>
<dbReference type="SMART" id="SM01080">
    <property type="entry name" value="CHASE2"/>
    <property type="match status" value="1"/>
</dbReference>
<proteinExistence type="inferred from homology"/>
<dbReference type="Gene3D" id="3.30.70.1230">
    <property type="entry name" value="Nucleotide cyclase"/>
    <property type="match status" value="1"/>
</dbReference>
<name>A0A7C3ZLS6_9CYAN</name>
<evidence type="ECO:0000256" key="2">
    <source>
        <dbReference type="SAM" id="Phobius"/>
    </source>
</evidence>
<evidence type="ECO:0000259" key="3">
    <source>
        <dbReference type="PROSITE" id="PS50125"/>
    </source>
</evidence>
<gene>
    <name evidence="4" type="ORF">ENR15_15730</name>
</gene>
<feature type="transmembrane region" description="Helical" evidence="2">
    <location>
        <begin position="363"/>
        <end position="387"/>
    </location>
</feature>